<dbReference type="PANTHER" id="PTHR24305:SF166">
    <property type="entry name" value="CYTOCHROME P450 12A4, MITOCHONDRIAL-RELATED"/>
    <property type="match status" value="1"/>
</dbReference>
<dbReference type="SUPFAM" id="SSF48264">
    <property type="entry name" value="Cytochrome P450"/>
    <property type="match status" value="1"/>
</dbReference>
<dbReference type="EMBL" id="JASNQZ010000010">
    <property type="protein sequence ID" value="KAL0952490.1"/>
    <property type="molecule type" value="Genomic_DNA"/>
</dbReference>
<evidence type="ECO:0000256" key="2">
    <source>
        <dbReference type="ARBA" id="ARBA00004370"/>
    </source>
</evidence>
<feature type="transmembrane region" description="Helical" evidence="13">
    <location>
        <begin position="6"/>
        <end position="22"/>
    </location>
</feature>
<dbReference type="InterPro" id="IPR002403">
    <property type="entry name" value="Cyt_P450_E_grp-IV"/>
</dbReference>
<keyword evidence="11" id="KW-0503">Monooxygenase</keyword>
<protein>
    <recommendedName>
        <fullName evidence="16">Cytochrome P450</fullName>
    </recommendedName>
</protein>
<organism evidence="14 15">
    <name type="scientific">Hohenbuehelia grisea</name>
    <dbReference type="NCBI Taxonomy" id="104357"/>
    <lineage>
        <taxon>Eukaryota</taxon>
        <taxon>Fungi</taxon>
        <taxon>Dikarya</taxon>
        <taxon>Basidiomycota</taxon>
        <taxon>Agaricomycotina</taxon>
        <taxon>Agaricomycetes</taxon>
        <taxon>Agaricomycetidae</taxon>
        <taxon>Agaricales</taxon>
        <taxon>Pleurotineae</taxon>
        <taxon>Pleurotaceae</taxon>
        <taxon>Hohenbuehelia</taxon>
    </lineage>
</organism>
<evidence type="ECO:0000256" key="8">
    <source>
        <dbReference type="ARBA" id="ARBA00022989"/>
    </source>
</evidence>
<proteinExistence type="inferred from homology"/>
<dbReference type="Gene3D" id="1.10.630.10">
    <property type="entry name" value="Cytochrome P450"/>
    <property type="match status" value="1"/>
</dbReference>
<dbReference type="PANTHER" id="PTHR24305">
    <property type="entry name" value="CYTOCHROME P450"/>
    <property type="match status" value="1"/>
</dbReference>
<keyword evidence="10" id="KW-0408">Iron</keyword>
<dbReference type="InterPro" id="IPR036396">
    <property type="entry name" value="Cyt_P450_sf"/>
</dbReference>
<keyword evidence="5" id="KW-0349">Heme</keyword>
<comment type="subcellular location">
    <subcellularLocation>
        <location evidence="2">Membrane</location>
    </subcellularLocation>
</comment>
<comment type="cofactor">
    <cofactor evidence="1">
        <name>heme</name>
        <dbReference type="ChEBI" id="CHEBI:30413"/>
    </cofactor>
</comment>
<keyword evidence="6 13" id="KW-0812">Transmembrane</keyword>
<evidence type="ECO:0000313" key="14">
    <source>
        <dbReference type="EMBL" id="KAL0952490.1"/>
    </source>
</evidence>
<keyword evidence="12 13" id="KW-0472">Membrane</keyword>
<keyword evidence="8 13" id="KW-1133">Transmembrane helix</keyword>
<keyword evidence="7" id="KW-0479">Metal-binding</keyword>
<dbReference type="Proteomes" id="UP001556367">
    <property type="component" value="Unassembled WGS sequence"/>
</dbReference>
<reference evidence="15" key="1">
    <citation type="submission" date="2024-06" db="EMBL/GenBank/DDBJ databases">
        <title>Multi-omics analyses provide insights into the biosynthesis of the anticancer antibiotic pleurotin in Hohenbuehelia grisea.</title>
        <authorList>
            <person name="Weaver J.A."/>
            <person name="Alberti F."/>
        </authorList>
    </citation>
    <scope>NUCLEOTIDE SEQUENCE [LARGE SCALE GENOMIC DNA]</scope>
    <source>
        <strain evidence="15">T-177</strain>
    </source>
</reference>
<comment type="similarity">
    <text evidence="4">Belongs to the cytochrome P450 family.</text>
</comment>
<evidence type="ECO:0000256" key="6">
    <source>
        <dbReference type="ARBA" id="ARBA00022692"/>
    </source>
</evidence>
<name>A0ABR3J9Y0_9AGAR</name>
<evidence type="ECO:0000256" key="9">
    <source>
        <dbReference type="ARBA" id="ARBA00023002"/>
    </source>
</evidence>
<dbReference type="InterPro" id="IPR050121">
    <property type="entry name" value="Cytochrome_P450_monoxygenase"/>
</dbReference>
<evidence type="ECO:0000256" key="3">
    <source>
        <dbReference type="ARBA" id="ARBA00004721"/>
    </source>
</evidence>
<sequence>MPLQNSTALTIFAVVVYISQFFQGSGWLGSLKLALLASAALILFSFVATGLYNISILHPLSKFPGPLLNKLSNLKNAFIVLSGRRSWVEMELHAKYGTIVRTGPNTISINSLAAVGPIYAAANALDKSSAYQIRQGAGRGLFFMQSRVEHNARRRIWADAFSVNAIQGYRPALEKRTTELLECIEERRSADGVIDFLDCARHWAYDVMGDVTFGESYELNLMQHGDKGKLVNIGQRAMIVFEVLGQVPFLADLMQRLPVTKNIRRLYGTTHMVVDLRLKKPVTPKSDIAAHLIAGDDKGNDGLSVDDLRAEAIFAIQAGSDATGAALAVLFFYLLGNRAAYATLRAELDKAAACHDGVLDTHAITELPYLGAVVDEGIRLGAPFGGLPRVVPDEGLVLSLGGSLGSVAIPPGTIVSVPAHTQHVSEEHFWPEPLAFRPERWLPGGLGPGSRANRNAVLAFSFGPFGCLGRAFAVEELRVGVARLMLAYDMELAPSPAFDSERFLKGVKNMRTTVFAHPLLVVATRRKEYAG</sequence>
<evidence type="ECO:0000256" key="13">
    <source>
        <dbReference type="SAM" id="Phobius"/>
    </source>
</evidence>
<accession>A0ABR3J9Y0</accession>
<evidence type="ECO:0000256" key="4">
    <source>
        <dbReference type="ARBA" id="ARBA00010617"/>
    </source>
</evidence>
<comment type="pathway">
    <text evidence="3">Secondary metabolite biosynthesis; terpenoid biosynthesis.</text>
</comment>
<feature type="transmembrane region" description="Helical" evidence="13">
    <location>
        <begin position="34"/>
        <end position="54"/>
    </location>
</feature>
<evidence type="ECO:0000256" key="12">
    <source>
        <dbReference type="ARBA" id="ARBA00023136"/>
    </source>
</evidence>
<evidence type="ECO:0000256" key="7">
    <source>
        <dbReference type="ARBA" id="ARBA00022723"/>
    </source>
</evidence>
<evidence type="ECO:0000256" key="10">
    <source>
        <dbReference type="ARBA" id="ARBA00023004"/>
    </source>
</evidence>
<gene>
    <name evidence="14" type="ORF">HGRIS_006753</name>
</gene>
<keyword evidence="9" id="KW-0560">Oxidoreductase</keyword>
<dbReference type="Pfam" id="PF00067">
    <property type="entry name" value="p450"/>
    <property type="match status" value="1"/>
</dbReference>
<evidence type="ECO:0000256" key="11">
    <source>
        <dbReference type="ARBA" id="ARBA00023033"/>
    </source>
</evidence>
<dbReference type="InterPro" id="IPR001128">
    <property type="entry name" value="Cyt_P450"/>
</dbReference>
<evidence type="ECO:0000256" key="1">
    <source>
        <dbReference type="ARBA" id="ARBA00001971"/>
    </source>
</evidence>
<comment type="caution">
    <text evidence="14">The sequence shown here is derived from an EMBL/GenBank/DDBJ whole genome shotgun (WGS) entry which is preliminary data.</text>
</comment>
<keyword evidence="15" id="KW-1185">Reference proteome</keyword>
<dbReference type="PRINTS" id="PR00465">
    <property type="entry name" value="EP450IV"/>
</dbReference>
<evidence type="ECO:0000313" key="15">
    <source>
        <dbReference type="Proteomes" id="UP001556367"/>
    </source>
</evidence>
<evidence type="ECO:0008006" key="16">
    <source>
        <dbReference type="Google" id="ProtNLM"/>
    </source>
</evidence>
<evidence type="ECO:0000256" key="5">
    <source>
        <dbReference type="ARBA" id="ARBA00022617"/>
    </source>
</evidence>